<dbReference type="RefSeq" id="WP_109824453.1">
    <property type="nucleotide sequence ID" value="NZ_QGKL01000039.1"/>
</dbReference>
<dbReference type="PROSITE" id="PS50112">
    <property type="entry name" value="PAS"/>
    <property type="match status" value="1"/>
</dbReference>
<feature type="domain" description="PAC" evidence="4">
    <location>
        <begin position="286"/>
        <end position="338"/>
    </location>
</feature>
<dbReference type="FunFam" id="3.30.70.270:FF:000001">
    <property type="entry name" value="Diguanylate cyclase domain protein"/>
    <property type="match status" value="1"/>
</dbReference>
<dbReference type="SUPFAM" id="SSF55785">
    <property type="entry name" value="PYP-like sensor domain (PAS domain)"/>
    <property type="match status" value="1"/>
</dbReference>
<dbReference type="InterPro" id="IPR000700">
    <property type="entry name" value="PAS-assoc_C"/>
</dbReference>
<keyword evidence="2" id="KW-1133">Transmembrane helix</keyword>
<dbReference type="PANTHER" id="PTHR46663">
    <property type="entry name" value="DIGUANYLATE CYCLASE DGCT-RELATED"/>
    <property type="match status" value="1"/>
</dbReference>
<dbReference type="PROSITE" id="PS50885">
    <property type="entry name" value="HAMP"/>
    <property type="match status" value="1"/>
</dbReference>
<keyword evidence="2" id="KW-0472">Membrane</keyword>
<feature type="transmembrane region" description="Helical" evidence="2">
    <location>
        <begin position="7"/>
        <end position="26"/>
    </location>
</feature>
<dbReference type="NCBIfam" id="TIGR00254">
    <property type="entry name" value="GGDEF"/>
    <property type="match status" value="1"/>
</dbReference>
<dbReference type="Pfam" id="PF00990">
    <property type="entry name" value="GGDEF"/>
    <property type="match status" value="1"/>
</dbReference>
<dbReference type="SMART" id="SM00304">
    <property type="entry name" value="HAMP"/>
    <property type="match status" value="1"/>
</dbReference>
<comment type="caution">
    <text evidence="7">The sequence shown here is derived from an EMBL/GenBank/DDBJ whole genome shotgun (WGS) entry which is preliminary data.</text>
</comment>
<dbReference type="Gene3D" id="3.30.450.20">
    <property type="entry name" value="PAS domain"/>
    <property type="match status" value="1"/>
</dbReference>
<evidence type="ECO:0000259" key="3">
    <source>
        <dbReference type="PROSITE" id="PS50112"/>
    </source>
</evidence>
<reference evidence="7 8" key="1">
    <citation type="submission" date="2018-05" db="EMBL/GenBank/DDBJ databases">
        <title>Leucothrix arctica sp. nov., isolated from Arctic seawater.</title>
        <authorList>
            <person name="Choi A."/>
            <person name="Baek K."/>
        </authorList>
    </citation>
    <scope>NUCLEOTIDE SEQUENCE [LARGE SCALE GENOMIC DNA]</scope>
    <source>
        <strain evidence="7 8">IMCC9719</strain>
    </source>
</reference>
<feature type="domain" description="GGDEF" evidence="6">
    <location>
        <begin position="370"/>
        <end position="503"/>
    </location>
</feature>
<dbReference type="SUPFAM" id="SSF55073">
    <property type="entry name" value="Nucleotide cyclase"/>
    <property type="match status" value="1"/>
</dbReference>
<dbReference type="InterPro" id="IPR052163">
    <property type="entry name" value="DGC-Regulatory_Protein"/>
</dbReference>
<protein>
    <recommendedName>
        <fullName evidence="9">Sensor domain-containing diguanylate cyclase</fullName>
    </recommendedName>
</protein>
<sequence>MRIKFKLALPSVIGLVVTIVLIHNYWEPIQLKKAKAHFTEHTQELLVATESGIIQQLLERDLGALYSSMDYIKETYQNRWLNIKLYNENKKLIYPLFEKKRDATDHEDNILHVVYPLKMGTSELGQFEVDVDWSHEKELIQENLKSIRDMIILTIILILFINTLSQYRIIYRPLKKLIEATNKITLGDFNVQLPKVTPDEIGALTNSFSVMSAELTFQKHVVDEHAIVSTTDKNGLITSVNRKFVDITGYSRKELIGKTHNMIRTNIYSPTFFKEMWETITQGKVWRGELCNLNKKGEEYWVSASIVPCLDDHGKPERYIAIRTEITKQKKAEQRLKYLADHDTLTGLPMRRVFQEKLMSALAIARRNHSKAAVLFIDLDGFKNVNDTLGHNIGDILLMKVAERLTQCIREVDTVARLGGDEFIIVLSDIQNRDDVSAVAQKIIDTMSASFTISGEVASIGASVGIALYPDHEKEPGLLIKKADDMMYAVKRKGKNNFAFYDDVSEVAEDTK</sequence>
<dbReference type="CDD" id="cd06225">
    <property type="entry name" value="HAMP"/>
    <property type="match status" value="1"/>
</dbReference>
<dbReference type="InterPro" id="IPR000160">
    <property type="entry name" value="GGDEF_dom"/>
</dbReference>
<dbReference type="GO" id="GO:0003824">
    <property type="term" value="F:catalytic activity"/>
    <property type="evidence" value="ECO:0007669"/>
    <property type="project" value="UniProtKB-ARBA"/>
</dbReference>
<dbReference type="PROSITE" id="PS50887">
    <property type="entry name" value="GGDEF"/>
    <property type="match status" value="1"/>
</dbReference>
<feature type="domain" description="HAMP" evidence="5">
    <location>
        <begin position="168"/>
        <end position="220"/>
    </location>
</feature>
<dbReference type="CDD" id="cd01949">
    <property type="entry name" value="GGDEF"/>
    <property type="match status" value="1"/>
</dbReference>
<proteinExistence type="predicted"/>
<gene>
    <name evidence="7" type="ORF">DKT75_15800</name>
</gene>
<dbReference type="InterPro" id="IPR001610">
    <property type="entry name" value="PAC"/>
</dbReference>
<feature type="domain" description="PAS" evidence="3">
    <location>
        <begin position="232"/>
        <end position="259"/>
    </location>
</feature>
<keyword evidence="8" id="KW-1185">Reference proteome</keyword>
<dbReference type="InterPro" id="IPR043128">
    <property type="entry name" value="Rev_trsase/Diguanyl_cyclase"/>
</dbReference>
<accession>A0A317C8E0</accession>
<evidence type="ECO:0000256" key="1">
    <source>
        <dbReference type="ARBA" id="ARBA00001946"/>
    </source>
</evidence>
<dbReference type="Proteomes" id="UP000245506">
    <property type="component" value="Unassembled WGS sequence"/>
</dbReference>
<evidence type="ECO:0000313" key="8">
    <source>
        <dbReference type="Proteomes" id="UP000245506"/>
    </source>
</evidence>
<dbReference type="Pfam" id="PF00672">
    <property type="entry name" value="HAMP"/>
    <property type="match status" value="1"/>
</dbReference>
<evidence type="ECO:0000313" key="7">
    <source>
        <dbReference type="EMBL" id="PWQ94748.1"/>
    </source>
</evidence>
<dbReference type="InterPro" id="IPR029787">
    <property type="entry name" value="Nucleotide_cyclase"/>
</dbReference>
<dbReference type="PANTHER" id="PTHR46663:SF3">
    <property type="entry name" value="SLL0267 PROTEIN"/>
    <property type="match status" value="1"/>
</dbReference>
<dbReference type="PROSITE" id="PS50113">
    <property type="entry name" value="PAC"/>
    <property type="match status" value="1"/>
</dbReference>
<dbReference type="Gene3D" id="6.10.340.10">
    <property type="match status" value="1"/>
</dbReference>
<dbReference type="OrthoDB" id="92309at2"/>
<dbReference type="InterPro" id="IPR035965">
    <property type="entry name" value="PAS-like_dom_sf"/>
</dbReference>
<evidence type="ECO:0008006" key="9">
    <source>
        <dbReference type="Google" id="ProtNLM"/>
    </source>
</evidence>
<evidence type="ECO:0000259" key="4">
    <source>
        <dbReference type="PROSITE" id="PS50113"/>
    </source>
</evidence>
<name>A0A317C8E0_9GAMM</name>
<dbReference type="InterPro" id="IPR000014">
    <property type="entry name" value="PAS"/>
</dbReference>
<comment type="cofactor">
    <cofactor evidence="1">
        <name>Mg(2+)</name>
        <dbReference type="ChEBI" id="CHEBI:18420"/>
    </cofactor>
</comment>
<dbReference type="InterPro" id="IPR003660">
    <property type="entry name" value="HAMP_dom"/>
</dbReference>
<dbReference type="Gene3D" id="3.30.70.270">
    <property type="match status" value="1"/>
</dbReference>
<dbReference type="GO" id="GO:0016020">
    <property type="term" value="C:membrane"/>
    <property type="evidence" value="ECO:0007669"/>
    <property type="project" value="InterPro"/>
</dbReference>
<evidence type="ECO:0000259" key="5">
    <source>
        <dbReference type="PROSITE" id="PS50885"/>
    </source>
</evidence>
<dbReference type="SUPFAM" id="SSF158472">
    <property type="entry name" value="HAMP domain-like"/>
    <property type="match status" value="1"/>
</dbReference>
<dbReference type="SMART" id="SM00267">
    <property type="entry name" value="GGDEF"/>
    <property type="match status" value="1"/>
</dbReference>
<dbReference type="EMBL" id="QGKL01000039">
    <property type="protein sequence ID" value="PWQ94748.1"/>
    <property type="molecule type" value="Genomic_DNA"/>
</dbReference>
<dbReference type="NCBIfam" id="TIGR00229">
    <property type="entry name" value="sensory_box"/>
    <property type="match status" value="1"/>
</dbReference>
<dbReference type="Pfam" id="PF13426">
    <property type="entry name" value="PAS_9"/>
    <property type="match status" value="1"/>
</dbReference>
<dbReference type="AlphaFoldDB" id="A0A317C8E0"/>
<evidence type="ECO:0000259" key="6">
    <source>
        <dbReference type="PROSITE" id="PS50887"/>
    </source>
</evidence>
<dbReference type="SMART" id="SM00086">
    <property type="entry name" value="PAC"/>
    <property type="match status" value="1"/>
</dbReference>
<dbReference type="GO" id="GO:0007165">
    <property type="term" value="P:signal transduction"/>
    <property type="evidence" value="ECO:0007669"/>
    <property type="project" value="InterPro"/>
</dbReference>
<dbReference type="CDD" id="cd00130">
    <property type="entry name" value="PAS"/>
    <property type="match status" value="1"/>
</dbReference>
<organism evidence="7 8">
    <name type="scientific">Leucothrix arctica</name>
    <dbReference type="NCBI Taxonomy" id="1481894"/>
    <lineage>
        <taxon>Bacteria</taxon>
        <taxon>Pseudomonadati</taxon>
        <taxon>Pseudomonadota</taxon>
        <taxon>Gammaproteobacteria</taxon>
        <taxon>Thiotrichales</taxon>
        <taxon>Thiotrichaceae</taxon>
        <taxon>Leucothrix</taxon>
    </lineage>
</organism>
<evidence type="ECO:0000256" key="2">
    <source>
        <dbReference type="SAM" id="Phobius"/>
    </source>
</evidence>
<keyword evidence="2" id="KW-0812">Transmembrane</keyword>